<dbReference type="GeneID" id="39579228"/>
<keyword evidence="1" id="KW-0812">Transmembrane</keyword>
<reference evidence="2 3" key="1">
    <citation type="journal article" date="2018" name="Mol. Ecol.">
        <title>The obligate alkalophilic soda-lake fungus Sodiomyces alkalinus has shifted to a protein diet.</title>
        <authorList>
            <person name="Grum-Grzhimaylo A.A."/>
            <person name="Falkoski D.L."/>
            <person name="van den Heuvel J."/>
            <person name="Valero-Jimenez C.A."/>
            <person name="Min B."/>
            <person name="Choi I.G."/>
            <person name="Lipzen A."/>
            <person name="Daum C.G."/>
            <person name="Aanen D.K."/>
            <person name="Tsang A."/>
            <person name="Henrissat B."/>
            <person name="Bilanenko E.N."/>
            <person name="de Vries R.P."/>
            <person name="van Kan J.A.L."/>
            <person name="Grigoriev I.V."/>
            <person name="Debets A.J.M."/>
        </authorList>
    </citation>
    <scope>NUCLEOTIDE SEQUENCE [LARGE SCALE GENOMIC DNA]</scope>
    <source>
        <strain evidence="2 3">F11</strain>
    </source>
</reference>
<evidence type="ECO:0000256" key="1">
    <source>
        <dbReference type="SAM" id="Phobius"/>
    </source>
</evidence>
<dbReference type="Proteomes" id="UP000272025">
    <property type="component" value="Unassembled WGS sequence"/>
</dbReference>
<gene>
    <name evidence="2" type="ORF">SODALDRAFT_328653</name>
</gene>
<keyword evidence="3" id="KW-1185">Reference proteome</keyword>
<evidence type="ECO:0000313" key="2">
    <source>
        <dbReference type="EMBL" id="ROT35331.1"/>
    </source>
</evidence>
<keyword evidence="1" id="KW-0472">Membrane</keyword>
<proteinExistence type="predicted"/>
<feature type="transmembrane region" description="Helical" evidence="1">
    <location>
        <begin position="71"/>
        <end position="91"/>
    </location>
</feature>
<sequence length="155" mass="16038">MTTKGTQTCWTRAFPEARADSLTNDGDDGRPTVNDELVSVVPAVGAVPRGSVHAHDWDVEGEVVGVVYVDWSVIVTTTVLVTFCTTVWVAISVESRSSVDKRGLVSVEGGAGAASVVIVIGGVIADSGEQSGRNSTSPMPLIVPACRLEVDGLAA</sequence>
<organism evidence="2 3">
    <name type="scientific">Sodiomyces alkalinus (strain CBS 110278 / VKM F-3762 / F11)</name>
    <name type="common">Alkaliphilic filamentous fungus</name>
    <dbReference type="NCBI Taxonomy" id="1314773"/>
    <lineage>
        <taxon>Eukaryota</taxon>
        <taxon>Fungi</taxon>
        <taxon>Dikarya</taxon>
        <taxon>Ascomycota</taxon>
        <taxon>Pezizomycotina</taxon>
        <taxon>Sordariomycetes</taxon>
        <taxon>Hypocreomycetidae</taxon>
        <taxon>Glomerellales</taxon>
        <taxon>Plectosphaerellaceae</taxon>
        <taxon>Sodiomyces</taxon>
    </lineage>
</organism>
<dbReference type="RefSeq" id="XP_028463137.1">
    <property type="nucleotide sequence ID" value="XM_028610750.1"/>
</dbReference>
<feature type="transmembrane region" description="Helical" evidence="1">
    <location>
        <begin position="103"/>
        <end position="125"/>
    </location>
</feature>
<name>A0A3N2PLB7_SODAK</name>
<evidence type="ECO:0000313" key="3">
    <source>
        <dbReference type="Proteomes" id="UP000272025"/>
    </source>
</evidence>
<dbReference type="EMBL" id="ML119061">
    <property type="protein sequence ID" value="ROT35331.1"/>
    <property type="molecule type" value="Genomic_DNA"/>
</dbReference>
<dbReference type="AlphaFoldDB" id="A0A3N2PLB7"/>
<accession>A0A3N2PLB7</accession>
<protein>
    <submittedName>
        <fullName evidence="2">Uncharacterized protein</fullName>
    </submittedName>
</protein>
<keyword evidence="1" id="KW-1133">Transmembrane helix</keyword>